<name>A0A4Z0M0L7_9GAMM</name>
<reference evidence="1 2" key="1">
    <citation type="submission" date="2019-04" db="EMBL/GenBank/DDBJ databases">
        <title>Taxonomy of novel Haliea sp. from mangrove soil of West Coast of India.</title>
        <authorList>
            <person name="Verma A."/>
            <person name="Kumar P."/>
            <person name="Krishnamurthi S."/>
        </authorList>
    </citation>
    <scope>NUCLEOTIDE SEQUENCE [LARGE SCALE GENOMIC DNA]</scope>
    <source>
        <strain evidence="1 2">SAOS-164</strain>
    </source>
</reference>
<evidence type="ECO:0000313" key="2">
    <source>
        <dbReference type="Proteomes" id="UP000298050"/>
    </source>
</evidence>
<dbReference type="RefSeq" id="WP_135444341.1">
    <property type="nucleotide sequence ID" value="NZ_SRLE01000008.1"/>
</dbReference>
<dbReference type="OrthoDB" id="5740793at2"/>
<dbReference type="EMBL" id="SRLE01000008">
    <property type="protein sequence ID" value="TGD73081.1"/>
    <property type="molecule type" value="Genomic_DNA"/>
</dbReference>
<protein>
    <submittedName>
        <fullName evidence="1">Uncharacterized protein</fullName>
    </submittedName>
</protein>
<accession>A0A4Z0M0L7</accession>
<keyword evidence="2" id="KW-1185">Reference proteome</keyword>
<gene>
    <name evidence="1" type="ORF">E4634_12435</name>
</gene>
<sequence>MKRATSVASHWPSREMAVVDTFTKLIFEQESEFSALENSIIQAFRDVDDNVLMDSLADMGEYLRALGVTEMLELVHRVCDQLASEGLLPEISMLDSRPASQVRSVH</sequence>
<dbReference type="Proteomes" id="UP000298050">
    <property type="component" value="Unassembled WGS sequence"/>
</dbReference>
<evidence type="ECO:0000313" key="1">
    <source>
        <dbReference type="EMBL" id="TGD73081.1"/>
    </source>
</evidence>
<comment type="caution">
    <text evidence="1">The sequence shown here is derived from an EMBL/GenBank/DDBJ whole genome shotgun (WGS) entry which is preliminary data.</text>
</comment>
<proteinExistence type="predicted"/>
<organism evidence="1 2">
    <name type="scientific">Mangrovimicrobium sediminis</name>
    <dbReference type="NCBI Taxonomy" id="2562682"/>
    <lineage>
        <taxon>Bacteria</taxon>
        <taxon>Pseudomonadati</taxon>
        <taxon>Pseudomonadota</taxon>
        <taxon>Gammaproteobacteria</taxon>
        <taxon>Cellvibrionales</taxon>
        <taxon>Halieaceae</taxon>
        <taxon>Mangrovimicrobium</taxon>
    </lineage>
</organism>
<dbReference type="AlphaFoldDB" id="A0A4Z0M0L7"/>